<proteinExistence type="inferred from homology"/>
<feature type="binding site" evidence="3">
    <location>
        <position position="128"/>
    </location>
    <ligand>
        <name>Zn(2+)</name>
        <dbReference type="ChEBI" id="CHEBI:29105"/>
        <label>2</label>
    </ligand>
</feature>
<evidence type="ECO:0000259" key="4">
    <source>
        <dbReference type="Pfam" id="PF07687"/>
    </source>
</evidence>
<dbReference type="SUPFAM" id="SSF53187">
    <property type="entry name" value="Zn-dependent exopeptidases"/>
    <property type="match status" value="1"/>
</dbReference>
<dbReference type="PANTHER" id="PTHR32494:SF5">
    <property type="entry name" value="ALLANTOATE AMIDOHYDROLASE"/>
    <property type="match status" value="1"/>
</dbReference>
<dbReference type="PIRSF" id="PIRSF001235">
    <property type="entry name" value="Amidase_carbamoylase"/>
    <property type="match status" value="1"/>
</dbReference>
<feature type="binding site" evidence="3">
    <location>
        <position position="93"/>
    </location>
    <ligand>
        <name>Zn(2+)</name>
        <dbReference type="ChEBI" id="CHEBI:29105"/>
        <label>1</label>
    </ligand>
</feature>
<dbReference type="GO" id="GO:0016813">
    <property type="term" value="F:hydrolase activity, acting on carbon-nitrogen (but not peptide) bonds, in linear amidines"/>
    <property type="evidence" value="ECO:0007669"/>
    <property type="project" value="InterPro"/>
</dbReference>
<dbReference type="Gene3D" id="3.40.630.10">
    <property type="entry name" value="Zn peptidases"/>
    <property type="match status" value="1"/>
</dbReference>
<feature type="binding site" evidence="3">
    <location>
        <position position="82"/>
    </location>
    <ligand>
        <name>Zn(2+)</name>
        <dbReference type="ChEBI" id="CHEBI:29105"/>
        <label>1</label>
    </ligand>
</feature>
<feature type="binding site" evidence="3">
    <location>
        <position position="93"/>
    </location>
    <ligand>
        <name>Zn(2+)</name>
        <dbReference type="ChEBI" id="CHEBI:29105"/>
        <label>2</label>
    </ligand>
</feature>
<feature type="binding site" evidence="3">
    <location>
        <position position="189"/>
    </location>
    <ligand>
        <name>Zn(2+)</name>
        <dbReference type="ChEBI" id="CHEBI:29105"/>
        <label>1</label>
    </ligand>
</feature>
<sequence length="410" mass="43427">MIAIDAQRLLGRIRELGAVGRDGEGRLIRLAASDTDRQGRDLFVGWLRQAGLDVAIDRIGNIFGIWQSADNAGEAPLLIGSHIDTVIDAGIYDGCYGVIAGLEVIETLRASGLSPLRPLAVAAFTNEEGVRFSPDMMGSLVHAGGVDVEAALAAVGTDGSTLGQELARIGYAGDREPGFLKPHIYVELHIEQGPVLEREGIPIGAVETLQGISWQRITLDGVANHAGTTPMSMRSDAGYAAARVVTFLHDRAAASNAPTVATVGTMRFEPNAINVIPSRAVFTVDLRDPDEQRLQAEEAALAAFLEQLGTEGVTVTVERLARFEPVIFDGRVVELIEAAARKRGLASRRMTSGAGHDAQMIARIAPAAMIFVPSAGGISHSPREHTEDAELVAGANILLDVVIELAELEG</sequence>
<reference evidence="5 6" key="1">
    <citation type="submission" date="2018-10" db="EMBL/GenBank/DDBJ databases">
        <authorList>
            <person name="Perry B.J."/>
            <person name="Sullivan J.T."/>
            <person name="Murphy R.J.T."/>
            <person name="Ramsay J.P."/>
            <person name="Ronson C.W."/>
        </authorList>
    </citation>
    <scope>NUCLEOTIDE SEQUENCE [LARGE SCALE GENOMIC DNA]</scope>
    <source>
        <strain evidence="5 6">R88b</strain>
    </source>
</reference>
<evidence type="ECO:0000256" key="3">
    <source>
        <dbReference type="PIRSR" id="PIRSR001235-1"/>
    </source>
</evidence>
<accession>A0A6M7WRK1</accession>
<feature type="domain" description="Peptidase M20 dimerisation" evidence="4">
    <location>
        <begin position="210"/>
        <end position="309"/>
    </location>
</feature>
<feature type="binding site" evidence="3">
    <location>
        <position position="380"/>
    </location>
    <ligand>
        <name>Zn(2+)</name>
        <dbReference type="ChEBI" id="CHEBI:29105"/>
        <label>2</label>
    </ligand>
</feature>
<dbReference type="Pfam" id="PF01546">
    <property type="entry name" value="Peptidase_M20"/>
    <property type="match status" value="1"/>
</dbReference>
<dbReference type="CDD" id="cd03884">
    <property type="entry name" value="M20_bAS"/>
    <property type="match status" value="1"/>
</dbReference>
<dbReference type="GO" id="GO:0046872">
    <property type="term" value="F:metal ion binding"/>
    <property type="evidence" value="ECO:0007669"/>
    <property type="project" value="UniProtKB-KW"/>
</dbReference>
<keyword evidence="2 5" id="KW-0378">Hydrolase</keyword>
<protein>
    <submittedName>
        <fullName evidence="5">Zn-dependent hydrolase</fullName>
    </submittedName>
</protein>
<dbReference type="InterPro" id="IPR036264">
    <property type="entry name" value="Bact_exopeptidase_dim_dom"/>
</dbReference>
<dbReference type="NCBIfam" id="TIGR01879">
    <property type="entry name" value="hydantase"/>
    <property type="match status" value="1"/>
</dbReference>
<dbReference type="Gene3D" id="3.30.70.360">
    <property type="match status" value="1"/>
</dbReference>
<evidence type="ECO:0000313" key="5">
    <source>
        <dbReference type="EMBL" id="QKD04545.1"/>
    </source>
</evidence>
<dbReference type="Proteomes" id="UP000503017">
    <property type="component" value="Chromosome"/>
</dbReference>
<evidence type="ECO:0000256" key="1">
    <source>
        <dbReference type="ARBA" id="ARBA00006153"/>
    </source>
</evidence>
<dbReference type="PANTHER" id="PTHR32494">
    <property type="entry name" value="ALLANTOATE DEIMINASE-RELATED"/>
    <property type="match status" value="1"/>
</dbReference>
<keyword evidence="3" id="KW-0479">Metal-binding</keyword>
<dbReference type="NCBIfam" id="NF006771">
    <property type="entry name" value="PRK09290.1-5"/>
    <property type="match status" value="1"/>
</dbReference>
<comment type="cofactor">
    <cofactor evidence="3">
        <name>Zn(2+)</name>
        <dbReference type="ChEBI" id="CHEBI:29105"/>
    </cofactor>
    <text evidence="3">Binds 2 Zn(2+) ions per subunit.</text>
</comment>
<organism evidence="5 6">
    <name type="scientific">Mesorhizobium loti R88b</name>
    <dbReference type="NCBI Taxonomy" id="935548"/>
    <lineage>
        <taxon>Bacteria</taxon>
        <taxon>Pseudomonadati</taxon>
        <taxon>Pseudomonadota</taxon>
        <taxon>Alphaproteobacteria</taxon>
        <taxon>Hyphomicrobiales</taxon>
        <taxon>Phyllobacteriaceae</taxon>
        <taxon>Mesorhizobium</taxon>
    </lineage>
</organism>
<name>A0A6M7WRK1_RHILI</name>
<dbReference type="RefSeq" id="WP_027034555.1">
    <property type="nucleotide sequence ID" value="NZ_CP033367.1"/>
</dbReference>
<dbReference type="InterPro" id="IPR011650">
    <property type="entry name" value="Peptidase_M20_dimer"/>
</dbReference>
<dbReference type="AlphaFoldDB" id="A0A6M7WRK1"/>
<gene>
    <name evidence="5" type="ORF">EB235_26185</name>
</gene>
<keyword evidence="3" id="KW-0862">Zinc</keyword>
<evidence type="ECO:0000313" key="6">
    <source>
        <dbReference type="Proteomes" id="UP000503017"/>
    </source>
</evidence>
<dbReference type="Pfam" id="PF07687">
    <property type="entry name" value="M20_dimer"/>
    <property type="match status" value="1"/>
</dbReference>
<evidence type="ECO:0000256" key="2">
    <source>
        <dbReference type="ARBA" id="ARBA00022801"/>
    </source>
</evidence>
<dbReference type="InterPro" id="IPR002933">
    <property type="entry name" value="Peptidase_M20"/>
</dbReference>
<dbReference type="EMBL" id="CP033367">
    <property type="protein sequence ID" value="QKD04545.1"/>
    <property type="molecule type" value="Genomic_DNA"/>
</dbReference>
<dbReference type="InterPro" id="IPR010158">
    <property type="entry name" value="Amidase_Cbmase"/>
</dbReference>
<dbReference type="SUPFAM" id="SSF55031">
    <property type="entry name" value="Bacterial exopeptidase dimerisation domain"/>
    <property type="match status" value="1"/>
</dbReference>
<comment type="similarity">
    <text evidence="1">Belongs to the peptidase M20 family.</text>
</comment>